<evidence type="ECO:0000256" key="2">
    <source>
        <dbReference type="ARBA" id="ARBA00023239"/>
    </source>
</evidence>
<evidence type="ECO:0000256" key="1">
    <source>
        <dbReference type="ARBA" id="ARBA00007592"/>
    </source>
</evidence>
<dbReference type="Gene3D" id="3.20.20.70">
    <property type="entry name" value="Aldolase class I"/>
    <property type="match status" value="1"/>
</dbReference>
<dbReference type="PIRSF" id="PIRSF001365">
    <property type="entry name" value="DHDPS"/>
    <property type="match status" value="1"/>
</dbReference>
<dbReference type="EMBL" id="JBHUCP010000005">
    <property type="protein sequence ID" value="MFD1529783.1"/>
    <property type="molecule type" value="Genomic_DNA"/>
</dbReference>
<comment type="caution">
    <text evidence="5">The sequence shown here is derived from an EMBL/GenBank/DDBJ whole genome shotgun (WGS) entry which is preliminary data.</text>
</comment>
<sequence>MASSTRRADVLAATPTLLDADGELDARANKALLSGLAGRVDAVFVAGTTGEFPGLGLPERSRLLGIALDAFGPEQVVVHVGAAATRDAVALARDAVAAGARRLAVITPYFLAVDATAVSRHFSAVAEVADGARVYGYLFPERTGVPADAAGFAALAAEIGLAGAKLSGSVADRLPDFVAALPEDAVLWAGADTELPAVARAGGRGVVASLASVFPEPFAALADALAAGDAEAERAAQAGADEVKAALGGGIAGLKYALELMGVGTATMRMPTPGLTAETRESIARLVARRTG</sequence>
<dbReference type="PRINTS" id="PR00146">
    <property type="entry name" value="DHPICSNTHASE"/>
</dbReference>
<accession>A0ABW4FHV8</accession>
<organism evidence="5 6">
    <name type="scientific">Pseudonocardia aurantiaca</name>
    <dbReference type="NCBI Taxonomy" id="75290"/>
    <lineage>
        <taxon>Bacteria</taxon>
        <taxon>Bacillati</taxon>
        <taxon>Actinomycetota</taxon>
        <taxon>Actinomycetes</taxon>
        <taxon>Pseudonocardiales</taxon>
        <taxon>Pseudonocardiaceae</taxon>
        <taxon>Pseudonocardia</taxon>
    </lineage>
</organism>
<dbReference type="Proteomes" id="UP001597145">
    <property type="component" value="Unassembled WGS sequence"/>
</dbReference>
<dbReference type="InterPro" id="IPR002220">
    <property type="entry name" value="DapA-like"/>
</dbReference>
<dbReference type="PANTHER" id="PTHR12128:SF66">
    <property type="entry name" value="4-HYDROXY-2-OXOGLUTARATE ALDOLASE, MITOCHONDRIAL"/>
    <property type="match status" value="1"/>
</dbReference>
<dbReference type="SUPFAM" id="SSF51569">
    <property type="entry name" value="Aldolase"/>
    <property type="match status" value="1"/>
</dbReference>
<dbReference type="Pfam" id="PF00701">
    <property type="entry name" value="DHDPS"/>
    <property type="match status" value="1"/>
</dbReference>
<dbReference type="EC" id="4.3.3.7" evidence="5"/>
<dbReference type="CDD" id="cd00408">
    <property type="entry name" value="DHDPS-like"/>
    <property type="match status" value="1"/>
</dbReference>
<dbReference type="GO" id="GO:0008747">
    <property type="term" value="F:N-acetylneuraminate lyase activity"/>
    <property type="evidence" value="ECO:0007669"/>
    <property type="project" value="UniProtKB-EC"/>
</dbReference>
<dbReference type="EC" id="4.2.1.41" evidence="5"/>
<keyword evidence="3" id="KW-0704">Schiff base</keyword>
<dbReference type="PROSITE" id="PS00665">
    <property type="entry name" value="DHDPS_1"/>
    <property type="match status" value="1"/>
</dbReference>
<dbReference type="InterPro" id="IPR013785">
    <property type="entry name" value="Aldolase_TIM"/>
</dbReference>
<dbReference type="RefSeq" id="WP_343982199.1">
    <property type="nucleotide sequence ID" value="NZ_BAAAJG010000015.1"/>
</dbReference>
<dbReference type="GO" id="GO:0047448">
    <property type="term" value="F:5-dehydro-4-deoxyglucarate dehydratase activity"/>
    <property type="evidence" value="ECO:0007669"/>
    <property type="project" value="UniProtKB-EC"/>
</dbReference>
<dbReference type="GO" id="GO:0008840">
    <property type="term" value="F:4-hydroxy-tetrahydrodipicolinate synthase activity"/>
    <property type="evidence" value="ECO:0007669"/>
    <property type="project" value="UniProtKB-EC"/>
</dbReference>
<comment type="similarity">
    <text evidence="1 4">Belongs to the DapA family.</text>
</comment>
<gene>
    <name evidence="5" type="ORF">ACFSCY_10055</name>
</gene>
<dbReference type="PANTHER" id="PTHR12128">
    <property type="entry name" value="DIHYDRODIPICOLINATE SYNTHASE"/>
    <property type="match status" value="1"/>
</dbReference>
<dbReference type="EC" id="4.1.3.3" evidence="5"/>
<evidence type="ECO:0000313" key="5">
    <source>
        <dbReference type="EMBL" id="MFD1529783.1"/>
    </source>
</evidence>
<name>A0ABW4FHV8_9PSEU</name>
<dbReference type="SMART" id="SM01130">
    <property type="entry name" value="DHDPS"/>
    <property type="match status" value="1"/>
</dbReference>
<keyword evidence="6" id="KW-1185">Reference proteome</keyword>
<reference evidence="6" key="1">
    <citation type="journal article" date="2019" name="Int. J. Syst. Evol. Microbiol.">
        <title>The Global Catalogue of Microorganisms (GCM) 10K type strain sequencing project: providing services to taxonomists for standard genome sequencing and annotation.</title>
        <authorList>
            <consortium name="The Broad Institute Genomics Platform"/>
            <consortium name="The Broad Institute Genome Sequencing Center for Infectious Disease"/>
            <person name="Wu L."/>
            <person name="Ma J."/>
        </authorList>
    </citation>
    <scope>NUCLEOTIDE SEQUENCE [LARGE SCALE GENOMIC DNA]</scope>
    <source>
        <strain evidence="6">JCM 12165</strain>
    </source>
</reference>
<keyword evidence="2 4" id="KW-0456">Lyase</keyword>
<evidence type="ECO:0000256" key="3">
    <source>
        <dbReference type="ARBA" id="ARBA00023270"/>
    </source>
</evidence>
<proteinExistence type="inferred from homology"/>
<protein>
    <submittedName>
        <fullName evidence="5">Dihydrodipicolinate synthase family protein</fullName>
        <ecNumber evidence="5">4.1.3.3</ecNumber>
        <ecNumber evidence="5">4.2.1.41</ecNumber>
        <ecNumber evidence="5">4.3.3.7</ecNumber>
    </submittedName>
</protein>
<evidence type="ECO:0000256" key="4">
    <source>
        <dbReference type="PIRNR" id="PIRNR001365"/>
    </source>
</evidence>
<evidence type="ECO:0000313" key="6">
    <source>
        <dbReference type="Proteomes" id="UP001597145"/>
    </source>
</evidence>
<dbReference type="InterPro" id="IPR020624">
    <property type="entry name" value="Schiff_base-form_aldolases_CS"/>
</dbReference>